<keyword evidence="3" id="KW-1185">Reference proteome</keyword>
<dbReference type="GO" id="GO:0004497">
    <property type="term" value="F:monooxygenase activity"/>
    <property type="evidence" value="ECO:0007669"/>
    <property type="project" value="UniProtKB-KW"/>
</dbReference>
<proteinExistence type="predicted"/>
<dbReference type="InterPro" id="IPR051704">
    <property type="entry name" value="FAD_aromatic-hydroxylase"/>
</dbReference>
<dbReference type="PRINTS" id="PR00420">
    <property type="entry name" value="RNGMNOXGNASE"/>
</dbReference>
<protein>
    <submittedName>
        <fullName evidence="2">FAD-dependent monooxygenase</fullName>
    </submittedName>
</protein>
<dbReference type="InterPro" id="IPR036188">
    <property type="entry name" value="FAD/NAD-bd_sf"/>
</dbReference>
<reference evidence="2 3" key="1">
    <citation type="submission" date="2022-11" db="EMBL/GenBank/DDBJ databases">
        <title>Draft genome sequence of Saccharopolyspora sp. WRP15-2 isolated from rhizosphere soils of wild rice in Thailand.</title>
        <authorList>
            <person name="Duangmal K."/>
            <person name="Kammanee S."/>
            <person name="Muangham S."/>
        </authorList>
    </citation>
    <scope>NUCLEOTIDE SEQUENCE [LARGE SCALE GENOMIC DNA]</scope>
    <source>
        <strain evidence="2 3">WRP15-2</strain>
    </source>
</reference>
<accession>A0ABT4UUY9</accession>
<dbReference type="PANTHER" id="PTHR46865">
    <property type="entry name" value="OXIDOREDUCTASE-RELATED"/>
    <property type="match status" value="1"/>
</dbReference>
<feature type="domain" description="FAD-binding" evidence="1">
    <location>
        <begin position="9"/>
        <end position="321"/>
    </location>
</feature>
<dbReference type="EMBL" id="JAQGLA010000005">
    <property type="protein sequence ID" value="MDA3624909.1"/>
    <property type="molecule type" value="Genomic_DNA"/>
</dbReference>
<dbReference type="InterPro" id="IPR002938">
    <property type="entry name" value="FAD-bd"/>
</dbReference>
<organism evidence="2 3">
    <name type="scientific">Saccharopolyspora oryzae</name>
    <dbReference type="NCBI Taxonomy" id="2997343"/>
    <lineage>
        <taxon>Bacteria</taxon>
        <taxon>Bacillati</taxon>
        <taxon>Actinomycetota</taxon>
        <taxon>Actinomycetes</taxon>
        <taxon>Pseudonocardiales</taxon>
        <taxon>Pseudonocardiaceae</taxon>
        <taxon>Saccharopolyspora</taxon>
    </lineage>
</organism>
<dbReference type="Gene3D" id="3.50.50.60">
    <property type="entry name" value="FAD/NAD(P)-binding domain"/>
    <property type="match status" value="1"/>
</dbReference>
<dbReference type="Proteomes" id="UP001210380">
    <property type="component" value="Unassembled WGS sequence"/>
</dbReference>
<evidence type="ECO:0000313" key="3">
    <source>
        <dbReference type="Proteomes" id="UP001210380"/>
    </source>
</evidence>
<dbReference type="Gene3D" id="3.30.9.10">
    <property type="entry name" value="D-Amino Acid Oxidase, subunit A, domain 2"/>
    <property type="match status" value="1"/>
</dbReference>
<evidence type="ECO:0000259" key="1">
    <source>
        <dbReference type="Pfam" id="PF01494"/>
    </source>
</evidence>
<dbReference type="SUPFAM" id="SSF51905">
    <property type="entry name" value="FAD/NAD(P)-binding domain"/>
    <property type="match status" value="1"/>
</dbReference>
<name>A0ABT4UUY9_9PSEU</name>
<dbReference type="RefSeq" id="WP_270947480.1">
    <property type="nucleotide sequence ID" value="NZ_JAQGLA010000005.1"/>
</dbReference>
<dbReference type="Pfam" id="PF01494">
    <property type="entry name" value="FAD_binding_3"/>
    <property type="match status" value="1"/>
</dbReference>
<gene>
    <name evidence="2" type="ORF">OU415_05640</name>
</gene>
<sequence>MGEGSAGRVLVVGMGVSGTATAARLRAAGWTPVIVERAAQRRSGGYFIVLFGAGHEAAKRLGILEHMHDRAGSKDNLDIDRRGGASASASFSDLLGDPWLMLRGDVEQAAHAALPDDVEIRFSTVPTAIEQDADGVDVTLLDTTSGAETTERFDLVVGADGVRSTVRSLVFGPHEDYLQRLGYMIAAFECQNTPPGLVEGQSATMLEPGRSMWIFAFSDHNPTTLLTYKTDDVDAEFSRPPAERLRAAFGPEPLGESLTSAIAEFEASDQAVFDSVEQVRMDSWHRGRVVLVGDSAWCVTLYTGMGASSGLMGADLLGTALEQHDDVETALAEWERSLRPYIDFYLDKAAEQRKLFVADSRLEIRIRKLTSMLAKVPFCKPLVARMLQIDSILENKGADIIDKMLTTLSKPNRRRRDSVAESA</sequence>
<comment type="caution">
    <text evidence="2">The sequence shown here is derived from an EMBL/GenBank/DDBJ whole genome shotgun (WGS) entry which is preliminary data.</text>
</comment>
<evidence type="ECO:0000313" key="2">
    <source>
        <dbReference type="EMBL" id="MDA3624909.1"/>
    </source>
</evidence>
<keyword evidence="2" id="KW-0560">Oxidoreductase</keyword>
<keyword evidence="2" id="KW-0503">Monooxygenase</keyword>
<dbReference type="PANTHER" id="PTHR46865:SF8">
    <property type="entry name" value="POSSIBLE OXIDOREDUCTASE"/>
    <property type="match status" value="1"/>
</dbReference>